<comment type="subcellular location">
    <subcellularLocation>
        <location evidence="1">Cytoplasm</location>
    </subcellularLocation>
</comment>
<dbReference type="SUPFAM" id="SSF54849">
    <property type="entry name" value="GroEL-intermediate domain like"/>
    <property type="match status" value="1"/>
</dbReference>
<evidence type="ECO:0000313" key="14">
    <source>
        <dbReference type="Proteomes" id="UP001217582"/>
    </source>
</evidence>
<evidence type="ECO:0000256" key="11">
    <source>
        <dbReference type="SAM" id="MobiDB-lite"/>
    </source>
</evidence>
<dbReference type="PROSITE" id="PS00751">
    <property type="entry name" value="TCP1_2"/>
    <property type="match status" value="1"/>
</dbReference>
<keyword evidence="4 9" id="KW-0547">Nucleotide-binding</keyword>
<evidence type="ECO:0000259" key="12">
    <source>
        <dbReference type="PROSITE" id="PS50011"/>
    </source>
</evidence>
<dbReference type="InterPro" id="IPR008271">
    <property type="entry name" value="Ser/Thr_kinase_AS"/>
</dbReference>
<dbReference type="SUPFAM" id="SSF52029">
    <property type="entry name" value="GroEL apical domain-like"/>
    <property type="match status" value="1"/>
</dbReference>
<dbReference type="SMART" id="SM00220">
    <property type="entry name" value="S_TKc"/>
    <property type="match status" value="1"/>
</dbReference>
<name>A0AAJ5Z0P1_9BASI</name>
<dbReference type="GO" id="GO:0005832">
    <property type="term" value="C:chaperonin-containing T-complex"/>
    <property type="evidence" value="ECO:0007669"/>
    <property type="project" value="UniProtKB-ARBA"/>
</dbReference>
<evidence type="ECO:0000256" key="4">
    <source>
        <dbReference type="ARBA" id="ARBA00022741"/>
    </source>
</evidence>
<dbReference type="Gene3D" id="1.10.510.10">
    <property type="entry name" value="Transferase(Phosphotransferase) domain 1"/>
    <property type="match status" value="1"/>
</dbReference>
<protein>
    <recommendedName>
        <fullName evidence="7">T-complex protein 1 subunit zeta</fullName>
    </recommendedName>
    <alternativeName>
        <fullName evidence="8">CCT-zeta</fullName>
    </alternativeName>
</protein>
<accession>A0AAJ5Z0P1</accession>
<dbReference type="Gene3D" id="3.50.7.10">
    <property type="entry name" value="GroEL"/>
    <property type="match status" value="1"/>
</dbReference>
<dbReference type="Gene3D" id="3.30.260.10">
    <property type="entry name" value="TCP-1-like chaperonin intermediate domain"/>
    <property type="match status" value="1"/>
</dbReference>
<dbReference type="GO" id="GO:0004672">
    <property type="term" value="F:protein kinase activity"/>
    <property type="evidence" value="ECO:0007669"/>
    <property type="project" value="InterPro"/>
</dbReference>
<dbReference type="InterPro" id="IPR002194">
    <property type="entry name" value="Chaperonin_TCP-1_CS"/>
</dbReference>
<evidence type="ECO:0000256" key="1">
    <source>
        <dbReference type="ARBA" id="ARBA00004496"/>
    </source>
</evidence>
<dbReference type="Proteomes" id="UP001217582">
    <property type="component" value="Chromosome 5"/>
</dbReference>
<evidence type="ECO:0000256" key="2">
    <source>
        <dbReference type="ARBA" id="ARBA00008020"/>
    </source>
</evidence>
<keyword evidence="3" id="KW-0963">Cytoplasm</keyword>
<feature type="domain" description="Protein kinase" evidence="12">
    <location>
        <begin position="25"/>
        <end position="309"/>
    </location>
</feature>
<keyword evidence="14" id="KW-1185">Reference proteome</keyword>
<dbReference type="PROSITE" id="PS00750">
    <property type="entry name" value="TCP1_1"/>
    <property type="match status" value="1"/>
</dbReference>
<dbReference type="GO" id="GO:0051082">
    <property type="term" value="F:unfolded protein binding"/>
    <property type="evidence" value="ECO:0007669"/>
    <property type="project" value="InterPro"/>
</dbReference>
<dbReference type="GO" id="GO:0140662">
    <property type="term" value="F:ATP-dependent protein folding chaperone"/>
    <property type="evidence" value="ECO:0007669"/>
    <property type="project" value="InterPro"/>
</dbReference>
<evidence type="ECO:0000256" key="10">
    <source>
        <dbReference type="RuleBase" id="RU004187"/>
    </source>
</evidence>
<dbReference type="GO" id="GO:0016887">
    <property type="term" value="F:ATP hydrolysis activity"/>
    <property type="evidence" value="ECO:0007669"/>
    <property type="project" value="InterPro"/>
</dbReference>
<comment type="similarity">
    <text evidence="2 10">Belongs to the TCP-1 chaperonin family.</text>
</comment>
<dbReference type="FunFam" id="3.30.260.10:FF:000017">
    <property type="entry name" value="T-complex protein 1 subunit zeta"/>
    <property type="match status" value="1"/>
</dbReference>
<keyword evidence="6 10" id="KW-0143">Chaperone</keyword>
<dbReference type="FunFam" id="1.10.560.10:FF:000038">
    <property type="entry name" value="Chaperonin containing TCP1 subunit 6B"/>
    <property type="match status" value="1"/>
</dbReference>
<evidence type="ECO:0000256" key="3">
    <source>
        <dbReference type="ARBA" id="ARBA00022490"/>
    </source>
</evidence>
<dbReference type="PROSITE" id="PS00108">
    <property type="entry name" value="PROTEIN_KINASE_ST"/>
    <property type="match status" value="1"/>
</dbReference>
<evidence type="ECO:0000256" key="7">
    <source>
        <dbReference type="ARBA" id="ARBA00039582"/>
    </source>
</evidence>
<dbReference type="InterPro" id="IPR017441">
    <property type="entry name" value="Protein_kinase_ATP_BS"/>
</dbReference>
<gene>
    <name evidence="13" type="primary">CCT6</name>
    <name evidence="13" type="ORF">MARU1_002580</name>
</gene>
<dbReference type="PROSITE" id="PS50011">
    <property type="entry name" value="PROTEIN_KINASE_DOM"/>
    <property type="match status" value="1"/>
</dbReference>
<dbReference type="InterPro" id="IPR027409">
    <property type="entry name" value="GroEL-like_apical_dom_sf"/>
</dbReference>
<evidence type="ECO:0000256" key="6">
    <source>
        <dbReference type="ARBA" id="ARBA00023186"/>
    </source>
</evidence>
<dbReference type="InterPro" id="IPR028375">
    <property type="entry name" value="KA1/Ssp2_C"/>
</dbReference>
<dbReference type="SUPFAM" id="SSF56112">
    <property type="entry name" value="Protein kinase-like (PK-like)"/>
    <property type="match status" value="1"/>
</dbReference>
<dbReference type="InterPro" id="IPR027410">
    <property type="entry name" value="TCP-1-like_intermed_sf"/>
</dbReference>
<evidence type="ECO:0000256" key="9">
    <source>
        <dbReference type="PROSITE-ProRule" id="PRU10141"/>
    </source>
</evidence>
<dbReference type="SUPFAM" id="SSF48592">
    <property type="entry name" value="GroEL equatorial domain-like"/>
    <property type="match status" value="1"/>
</dbReference>
<dbReference type="InterPro" id="IPR012722">
    <property type="entry name" value="Chap_CCT_zeta"/>
</dbReference>
<organism evidence="13 14">
    <name type="scientific">Malassezia arunalokei</name>
    <dbReference type="NCBI Taxonomy" id="1514897"/>
    <lineage>
        <taxon>Eukaryota</taxon>
        <taxon>Fungi</taxon>
        <taxon>Dikarya</taxon>
        <taxon>Basidiomycota</taxon>
        <taxon>Ustilaginomycotina</taxon>
        <taxon>Malasseziomycetes</taxon>
        <taxon>Malasseziales</taxon>
        <taxon>Malasseziaceae</taxon>
        <taxon>Malassezia</taxon>
    </lineage>
</organism>
<dbReference type="PROSITE" id="PS00107">
    <property type="entry name" value="PROTEIN_KINASE_ATP"/>
    <property type="match status" value="1"/>
</dbReference>
<dbReference type="CDD" id="cd03342">
    <property type="entry name" value="TCP1_zeta"/>
    <property type="match status" value="1"/>
</dbReference>
<dbReference type="FunFam" id="3.50.7.10:FF:000004">
    <property type="entry name" value="T-complex protein 1 subunit zeta"/>
    <property type="match status" value="1"/>
</dbReference>
<sequence>MPPDPPSKPLPRPHEDQFRWNLGDYMLGRTIGAGSMGKVKFGYCKTDGQKVAVKIVPRNTSLNAVKQSRGKSKHSGLPMTEDELEAIINRAKAKDFSKEVRVIREASLQMLLRHPYVCRMREFITHPNHHYMVFEHINGGQMLDYIISHGRLRERSARNFARQIGSALQYCHANSIVHRDLKIENILISKSGNIKIIDFGLSNVFKPQGHLNTFCGSLYFAAPELLNARVYTGPEVDVWSFGVVLYVLVCGKVPFDDQSMPVLHARIKRGLVDYPNWLSANCKHILSRMIDVNPHTRASLNEIVSHPWMLQDHGAPEPAYLPKRKPLTAASLDPAVIERMTGFEFGSPQEIHQELKKILCSEEYVAAVARHEDPAMASAAIEAVGLVQSAAPESVPRGNRLSRQISAGINFYHRHLSRSSSDVQDVSDAEESTPGVKGPLHPCYGFHPLISIYFLVKEKMDREKLGQEIYSSSELLLSEPGPVPTFNHKPALDVPESAAHDHIDRVSAYGATTFASPVPLARFAPDKSSSIIRPPEKTHVSSRTMSTAVTLPVTPSLPPPTAVMMAPPLSEPKTPVFESRQKSQPQGIMLGPPRPLARVDELESSLRAPPKASFMTTDASQVPPAFHRTAMPQRSVSMMHARHADQLKSLQDRHASMAFSTSGARPLPTLDAIQSEAANSAATVFTDPGPNLTRRFGTMSVRPTHETSDTFVPQELASENAHIYAMDSNQQNLPLEMPSPSSNEDASKPVFLKGLFSVQTTSRRPRVMIRRDLIRVFEQFRIKYTELKSGFECLYTGPLVDTDAQFAPAEAFTDMTSAPATDSMNDPTPIAATGVGDVPIDRSAVELINPRAESVRRFQALQVNIAGAVGLAQVVRSNLGPRGTLKMLVDGSGNLKMTKDGKVLLTEMQIQNPTAAMIARTAVAQDEQCGDGTTSVVLLVGELLKQAERYIQEGVHSRVISEGFDVAKAGTLQFLEQFKQPMQGDRATLLAVANTALATKLPTKLAKQLAEGVVDAVLAIKPQTTGSSEVPSLKEDGSSERVGEWKTRDPIDLHMVEIMKMQHKSATDSQLVRGLVMDHGARHPDMPKRVRNAYVLTLNVSLEYEKTEVNSGFFYSSAEQREKLVESERRFVDAKLKKIVEFKNQVCDAPANTPESERKSFVIFNQKGIDPMSLDILAKNGIFALRRAKRRNMERLQLCCGGVAQNSVDDLSPDVLGWAGLVYEHTLGEEKYTFVEDVKDPKSVTLLIKGPNTHTLNQIQDAIRDGLRSVKNAIEDNSLVPGAGAFEVAAAAHLLDNVRRNAKGRAKLGVEAFAQALMVIPKTLANNAGLDIQDSIVNLQDECAEGHVVGLDTQTGECMDPISCGVWDNYRVKRHMIHSSAVIASNLLSVDEILRAGRSSLKGDAPGP</sequence>
<dbReference type="InterPro" id="IPR017998">
    <property type="entry name" value="Chaperone_TCP-1"/>
</dbReference>
<dbReference type="PRINTS" id="PR00304">
    <property type="entry name" value="TCOMPLEXTCP1"/>
</dbReference>
<dbReference type="Pfam" id="PF00069">
    <property type="entry name" value="Pkinase"/>
    <property type="match status" value="1"/>
</dbReference>
<dbReference type="InterPro" id="IPR002423">
    <property type="entry name" value="Cpn60/GroEL/TCP-1"/>
</dbReference>
<dbReference type="PANTHER" id="PTHR11353">
    <property type="entry name" value="CHAPERONIN"/>
    <property type="match status" value="1"/>
</dbReference>
<reference evidence="13 14" key="1">
    <citation type="submission" date="2023-03" db="EMBL/GenBank/DDBJ databases">
        <title>Mating type loci evolution in Malassezia.</title>
        <authorList>
            <person name="Coelho M.A."/>
        </authorList>
    </citation>
    <scope>NUCLEOTIDE SEQUENCE [LARGE SCALE GENOMIC DNA]</scope>
    <source>
        <strain evidence="13 14">CBS 13387</strain>
    </source>
</reference>
<proteinExistence type="inferred from homology"/>
<dbReference type="Pfam" id="PF00118">
    <property type="entry name" value="Cpn60_TCP1"/>
    <property type="match status" value="1"/>
</dbReference>
<dbReference type="GO" id="GO:0005524">
    <property type="term" value="F:ATP binding"/>
    <property type="evidence" value="ECO:0007669"/>
    <property type="project" value="UniProtKB-UniRule"/>
</dbReference>
<dbReference type="InterPro" id="IPR011009">
    <property type="entry name" value="Kinase-like_dom_sf"/>
</dbReference>
<dbReference type="EMBL" id="CP119920">
    <property type="protein sequence ID" value="WFD16542.1"/>
    <property type="molecule type" value="Genomic_DNA"/>
</dbReference>
<dbReference type="SUPFAM" id="SSF103243">
    <property type="entry name" value="KA1-like"/>
    <property type="match status" value="1"/>
</dbReference>
<evidence type="ECO:0000313" key="13">
    <source>
        <dbReference type="EMBL" id="WFD16542.1"/>
    </source>
</evidence>
<dbReference type="InterPro" id="IPR000719">
    <property type="entry name" value="Prot_kinase_dom"/>
</dbReference>
<dbReference type="FunFam" id="1.10.510.10:FF:000571">
    <property type="entry name" value="Maternal embryonic leucine zipper kinase"/>
    <property type="match status" value="1"/>
</dbReference>
<dbReference type="FunFam" id="1.10.560.10:FF:000058">
    <property type="entry name" value="T-complex protein 1 subunit zeta"/>
    <property type="match status" value="1"/>
</dbReference>
<feature type="region of interest" description="Disordered" evidence="11">
    <location>
        <begin position="529"/>
        <end position="556"/>
    </location>
</feature>
<evidence type="ECO:0000256" key="8">
    <source>
        <dbReference type="ARBA" id="ARBA00044261"/>
    </source>
</evidence>
<evidence type="ECO:0000256" key="5">
    <source>
        <dbReference type="ARBA" id="ARBA00022840"/>
    </source>
</evidence>
<dbReference type="Gene3D" id="1.10.560.10">
    <property type="entry name" value="GroEL-like equatorial domain"/>
    <property type="match status" value="1"/>
</dbReference>
<keyword evidence="5 9" id="KW-0067">ATP-binding</keyword>
<dbReference type="InterPro" id="IPR027413">
    <property type="entry name" value="GROEL-like_equatorial_sf"/>
</dbReference>
<feature type="binding site" evidence="9">
    <location>
        <position position="54"/>
    </location>
    <ligand>
        <name>ATP</name>
        <dbReference type="ChEBI" id="CHEBI:30616"/>
    </ligand>
</feature>